<evidence type="ECO:0000256" key="6">
    <source>
        <dbReference type="ARBA" id="ARBA00022692"/>
    </source>
</evidence>
<feature type="transmembrane region" description="Helical" evidence="11">
    <location>
        <begin position="305"/>
        <end position="325"/>
    </location>
</feature>
<proteinExistence type="inferred from homology"/>
<evidence type="ECO:0000256" key="9">
    <source>
        <dbReference type="ARBA" id="ARBA00023065"/>
    </source>
</evidence>
<evidence type="ECO:0000256" key="8">
    <source>
        <dbReference type="ARBA" id="ARBA00022989"/>
    </source>
</evidence>
<dbReference type="STRING" id="28885.EI16_07185"/>
<dbReference type="CDD" id="cd12833">
    <property type="entry name" value="ZntB-like_1"/>
    <property type="match status" value="1"/>
</dbReference>
<keyword evidence="5" id="KW-0997">Cell inner membrane</keyword>
<dbReference type="GO" id="GO:0050897">
    <property type="term" value="F:cobalt ion binding"/>
    <property type="evidence" value="ECO:0007669"/>
    <property type="project" value="TreeGrafter"/>
</dbReference>
<keyword evidence="10 11" id="KW-0472">Membrane</keyword>
<keyword evidence="13" id="KW-1185">Reference proteome</keyword>
<sequence>MAEQVVQETSETGLIHAFLMNGKGGGRLLSWEELQDWTPDQGKIWVHFDYTVTATRSWLESDSGLDQIIIDALLTEDTRPRTTNIDDGLLITLRGVNNNPGADPEDMVSIRIWAEADRIISTRKRKLLSVKDLLRQLERGKGPKDMAEFIVYLTDRLVWRMIDTVDQLEEQIDDIEDKALTENPSDLRHDLSVLRRQTIALRRYLSPERDALTKIMVEQVSWIQDIHRRKMREVGERLIQHIEDIDVVRERTSVMNEQLLSRLSEQLNQRMYVLSILSAIFLPLGFLTGLLGVNLGGIPGAQGNSAFWIFVGLLCLVVLGQVAVLRWKKWL</sequence>
<keyword evidence="6 11" id="KW-0812">Transmembrane</keyword>
<dbReference type="AlphaFoldDB" id="A0A066ZUW3"/>
<dbReference type="InterPro" id="IPR045861">
    <property type="entry name" value="CorA_cytoplasmic_dom"/>
</dbReference>
<keyword evidence="9" id="KW-0406">Ion transport</keyword>
<evidence type="ECO:0000256" key="1">
    <source>
        <dbReference type="ARBA" id="ARBA00004651"/>
    </source>
</evidence>
<comment type="subcellular location">
    <subcellularLocation>
        <location evidence="1">Cell membrane</location>
        <topology evidence="1">Multi-pass membrane protein</topology>
    </subcellularLocation>
</comment>
<comment type="caution">
    <text evidence="12">The sequence shown here is derived from an EMBL/GenBank/DDBJ whole genome shotgun (WGS) entry which is preliminary data.</text>
</comment>
<dbReference type="GO" id="GO:0000287">
    <property type="term" value="F:magnesium ion binding"/>
    <property type="evidence" value="ECO:0007669"/>
    <property type="project" value="TreeGrafter"/>
</dbReference>
<dbReference type="RefSeq" id="WP_029911408.1">
    <property type="nucleotide sequence ID" value="NZ_AP020335.1"/>
</dbReference>
<evidence type="ECO:0000256" key="3">
    <source>
        <dbReference type="ARBA" id="ARBA00022448"/>
    </source>
</evidence>
<dbReference type="Gene3D" id="1.20.58.340">
    <property type="entry name" value="Magnesium transport protein CorA, transmembrane region"/>
    <property type="match status" value="2"/>
</dbReference>
<dbReference type="SUPFAM" id="SSF143865">
    <property type="entry name" value="CorA soluble domain-like"/>
    <property type="match status" value="1"/>
</dbReference>
<dbReference type="GO" id="GO:0015087">
    <property type="term" value="F:cobalt ion transmembrane transporter activity"/>
    <property type="evidence" value="ECO:0007669"/>
    <property type="project" value="TreeGrafter"/>
</dbReference>
<dbReference type="NCBIfam" id="NF007092">
    <property type="entry name" value="PRK09546.1"/>
    <property type="match status" value="1"/>
</dbReference>
<dbReference type="EMBL" id="JMIU01000001">
    <property type="protein sequence ID" value="KDN96064.1"/>
    <property type="molecule type" value="Genomic_DNA"/>
</dbReference>
<comment type="similarity">
    <text evidence="2">Belongs to the CorA metal ion transporter (MIT) (TC 1.A.35) family.</text>
</comment>
<dbReference type="Pfam" id="PF01544">
    <property type="entry name" value="CorA"/>
    <property type="match status" value="1"/>
</dbReference>
<evidence type="ECO:0000313" key="13">
    <source>
        <dbReference type="Proteomes" id="UP000027341"/>
    </source>
</evidence>
<gene>
    <name evidence="12" type="ORF">EI16_07185</name>
</gene>
<dbReference type="PANTHER" id="PTHR46494">
    <property type="entry name" value="CORA FAMILY METAL ION TRANSPORTER (EUROFUNG)"/>
    <property type="match status" value="1"/>
</dbReference>
<name>A0A066ZUW3_HYDMR</name>
<dbReference type="PANTHER" id="PTHR46494:SF3">
    <property type="entry name" value="ZINC TRANSPORT PROTEIN ZNTB"/>
    <property type="match status" value="1"/>
</dbReference>
<feature type="transmembrane region" description="Helical" evidence="11">
    <location>
        <begin position="271"/>
        <end position="293"/>
    </location>
</feature>
<dbReference type="Proteomes" id="UP000027341">
    <property type="component" value="Unassembled WGS sequence"/>
</dbReference>
<evidence type="ECO:0000256" key="10">
    <source>
        <dbReference type="ARBA" id="ARBA00023136"/>
    </source>
</evidence>
<protein>
    <submittedName>
        <fullName evidence="12">Magnesium transporter CorA</fullName>
    </submittedName>
</protein>
<reference evidence="12 13" key="1">
    <citation type="submission" date="2014-04" db="EMBL/GenBank/DDBJ databases">
        <title>Draft genome sequence of Hydrogenovibrio marinus MH-110, a model organism for aerobic H2 metabolism.</title>
        <authorList>
            <person name="Cha H.J."/>
            <person name="Jo B.H."/>
            <person name="Hwang B.H."/>
        </authorList>
    </citation>
    <scope>NUCLEOTIDE SEQUENCE [LARGE SCALE GENOMIC DNA]</scope>
    <source>
        <strain evidence="12 13">MH-110</strain>
    </source>
</reference>
<evidence type="ECO:0000256" key="4">
    <source>
        <dbReference type="ARBA" id="ARBA00022475"/>
    </source>
</evidence>
<dbReference type="InterPro" id="IPR002523">
    <property type="entry name" value="MgTranspt_CorA/ZnTranspt_ZntB"/>
</dbReference>
<dbReference type="GO" id="GO:0005886">
    <property type="term" value="C:plasma membrane"/>
    <property type="evidence" value="ECO:0007669"/>
    <property type="project" value="UniProtKB-SubCell"/>
</dbReference>
<dbReference type="GO" id="GO:0015095">
    <property type="term" value="F:magnesium ion transmembrane transporter activity"/>
    <property type="evidence" value="ECO:0007669"/>
    <property type="project" value="TreeGrafter"/>
</dbReference>
<evidence type="ECO:0000256" key="11">
    <source>
        <dbReference type="SAM" id="Phobius"/>
    </source>
</evidence>
<keyword evidence="8 11" id="KW-1133">Transmembrane helix</keyword>
<keyword evidence="3" id="KW-0813">Transport</keyword>
<organism evidence="12 13">
    <name type="scientific">Hydrogenovibrio marinus</name>
    <dbReference type="NCBI Taxonomy" id="28885"/>
    <lineage>
        <taxon>Bacteria</taxon>
        <taxon>Pseudomonadati</taxon>
        <taxon>Pseudomonadota</taxon>
        <taxon>Gammaproteobacteria</taxon>
        <taxon>Thiotrichales</taxon>
        <taxon>Piscirickettsiaceae</taxon>
        <taxon>Hydrogenovibrio</taxon>
    </lineage>
</organism>
<dbReference type="SUPFAM" id="SSF144083">
    <property type="entry name" value="Magnesium transport protein CorA, transmembrane region"/>
    <property type="match status" value="1"/>
</dbReference>
<accession>A0A066ZUW3</accession>
<evidence type="ECO:0000256" key="7">
    <source>
        <dbReference type="ARBA" id="ARBA00022833"/>
    </source>
</evidence>
<keyword evidence="7" id="KW-0862">Zinc</keyword>
<evidence type="ECO:0000256" key="2">
    <source>
        <dbReference type="ARBA" id="ARBA00009765"/>
    </source>
</evidence>
<dbReference type="InterPro" id="IPR045863">
    <property type="entry name" value="CorA_TM1_TM2"/>
</dbReference>
<dbReference type="Gene3D" id="3.30.460.20">
    <property type="entry name" value="CorA soluble domain-like"/>
    <property type="match status" value="1"/>
</dbReference>
<keyword evidence="4" id="KW-1003">Cell membrane</keyword>
<evidence type="ECO:0000256" key="5">
    <source>
        <dbReference type="ARBA" id="ARBA00022519"/>
    </source>
</evidence>
<evidence type="ECO:0000313" key="12">
    <source>
        <dbReference type="EMBL" id="KDN96064.1"/>
    </source>
</evidence>